<dbReference type="PANTHER" id="PTHR37984">
    <property type="entry name" value="PROTEIN CBG26694"/>
    <property type="match status" value="1"/>
</dbReference>
<dbReference type="Pfam" id="PF17921">
    <property type="entry name" value="Integrase_H2C2"/>
    <property type="match status" value="1"/>
</dbReference>
<feature type="non-terminal residue" evidence="9">
    <location>
        <position position="469"/>
    </location>
</feature>
<dbReference type="AlphaFoldDB" id="E3N722"/>
<dbReference type="Pfam" id="PF17917">
    <property type="entry name" value="RT_RNaseH"/>
    <property type="match status" value="1"/>
</dbReference>
<evidence type="ECO:0000256" key="1">
    <source>
        <dbReference type="ARBA" id="ARBA00012493"/>
    </source>
</evidence>
<evidence type="ECO:0000256" key="6">
    <source>
        <dbReference type="ARBA" id="ARBA00022801"/>
    </source>
</evidence>
<dbReference type="FunFam" id="3.10.20.370:FF:000001">
    <property type="entry name" value="Retrovirus-related Pol polyprotein from transposon 17.6-like protein"/>
    <property type="match status" value="1"/>
</dbReference>
<keyword evidence="7" id="KW-0695">RNA-directed DNA polymerase</keyword>
<gene>
    <name evidence="9" type="ORF">CRE_11390</name>
</gene>
<dbReference type="InterPro" id="IPR043502">
    <property type="entry name" value="DNA/RNA_pol_sf"/>
</dbReference>
<evidence type="ECO:0000256" key="5">
    <source>
        <dbReference type="ARBA" id="ARBA00022759"/>
    </source>
</evidence>
<evidence type="ECO:0000256" key="7">
    <source>
        <dbReference type="ARBA" id="ARBA00022918"/>
    </source>
</evidence>
<keyword evidence="10" id="KW-1185">Reference proteome</keyword>
<dbReference type="InterPro" id="IPR041373">
    <property type="entry name" value="RT_RNaseH"/>
</dbReference>
<dbReference type="Gene3D" id="3.10.20.370">
    <property type="match status" value="1"/>
</dbReference>
<keyword evidence="2" id="KW-0808">Transferase</keyword>
<dbReference type="EC" id="2.7.7.49" evidence="1"/>
<dbReference type="eggNOG" id="KOG0017">
    <property type="taxonomic scope" value="Eukaryota"/>
</dbReference>
<dbReference type="InterPro" id="IPR041588">
    <property type="entry name" value="Integrase_H2C2"/>
</dbReference>
<evidence type="ECO:0000259" key="8">
    <source>
        <dbReference type="PROSITE" id="PS50878"/>
    </source>
</evidence>
<name>E3N722_CAERE</name>
<keyword evidence="4" id="KW-0540">Nuclease</keyword>
<keyword evidence="5" id="KW-0255">Endonuclease</keyword>
<reference evidence="9" key="1">
    <citation type="submission" date="2007-07" db="EMBL/GenBank/DDBJ databases">
        <title>PCAP assembly of the Caenorhabditis remanei genome.</title>
        <authorList>
            <consortium name="The Caenorhabditis remanei Sequencing Consortium"/>
            <person name="Wilson R.K."/>
        </authorList>
    </citation>
    <scope>NUCLEOTIDE SEQUENCE [LARGE SCALE GENOMIC DNA]</scope>
    <source>
        <strain evidence="9">PB4641</strain>
    </source>
</reference>
<dbReference type="Proteomes" id="UP000008281">
    <property type="component" value="Unassembled WGS sequence"/>
</dbReference>
<evidence type="ECO:0000256" key="4">
    <source>
        <dbReference type="ARBA" id="ARBA00022722"/>
    </source>
</evidence>
<dbReference type="OMA" id="RICAECN"/>
<dbReference type="FunFam" id="3.30.70.270:FF:000020">
    <property type="entry name" value="Transposon Tf2-6 polyprotein-like Protein"/>
    <property type="match status" value="1"/>
</dbReference>
<dbReference type="GO" id="GO:0004519">
    <property type="term" value="F:endonuclease activity"/>
    <property type="evidence" value="ECO:0007669"/>
    <property type="project" value="UniProtKB-KW"/>
</dbReference>
<dbReference type="Gene3D" id="3.30.70.270">
    <property type="match status" value="2"/>
</dbReference>
<dbReference type="InterPro" id="IPR043128">
    <property type="entry name" value="Rev_trsase/Diguanyl_cyclase"/>
</dbReference>
<feature type="domain" description="Reverse transcriptase" evidence="8">
    <location>
        <begin position="1"/>
        <end position="67"/>
    </location>
</feature>
<dbReference type="EMBL" id="DS268545">
    <property type="protein sequence ID" value="EFO88402.1"/>
    <property type="molecule type" value="Genomic_DNA"/>
</dbReference>
<evidence type="ECO:0000313" key="10">
    <source>
        <dbReference type="Proteomes" id="UP000008281"/>
    </source>
</evidence>
<dbReference type="PROSITE" id="PS50878">
    <property type="entry name" value="RT_POL"/>
    <property type="match status" value="1"/>
</dbReference>
<proteinExistence type="predicted"/>
<dbReference type="InterPro" id="IPR000477">
    <property type="entry name" value="RT_dom"/>
</dbReference>
<evidence type="ECO:0000256" key="2">
    <source>
        <dbReference type="ARBA" id="ARBA00022679"/>
    </source>
</evidence>
<dbReference type="CDD" id="cd09274">
    <property type="entry name" value="RNase_HI_RT_Ty3"/>
    <property type="match status" value="1"/>
</dbReference>
<dbReference type="STRING" id="31234.E3N722"/>
<dbReference type="OrthoDB" id="5920491at2759"/>
<dbReference type="Gene3D" id="1.10.340.70">
    <property type="match status" value="1"/>
</dbReference>
<dbReference type="PANTHER" id="PTHR37984:SF5">
    <property type="entry name" value="PROTEIN NYNRIN-LIKE"/>
    <property type="match status" value="1"/>
</dbReference>
<dbReference type="Pfam" id="PF00078">
    <property type="entry name" value="RVT_1"/>
    <property type="match status" value="1"/>
</dbReference>
<dbReference type="GO" id="GO:0016787">
    <property type="term" value="F:hydrolase activity"/>
    <property type="evidence" value="ECO:0007669"/>
    <property type="project" value="UniProtKB-KW"/>
</dbReference>
<dbReference type="HOGENOM" id="CLU_000384_9_5_1"/>
<dbReference type="InParanoid" id="E3N722"/>
<organism evidence="10">
    <name type="scientific">Caenorhabditis remanei</name>
    <name type="common">Caenorhabditis vulgaris</name>
    <dbReference type="NCBI Taxonomy" id="31234"/>
    <lineage>
        <taxon>Eukaryota</taxon>
        <taxon>Metazoa</taxon>
        <taxon>Ecdysozoa</taxon>
        <taxon>Nematoda</taxon>
        <taxon>Chromadorea</taxon>
        <taxon>Rhabditida</taxon>
        <taxon>Rhabditina</taxon>
        <taxon>Rhabditomorpha</taxon>
        <taxon>Rhabditoidea</taxon>
        <taxon>Rhabditidae</taxon>
        <taxon>Peloderinae</taxon>
        <taxon>Caenorhabditis</taxon>
    </lineage>
</organism>
<accession>E3N722</accession>
<dbReference type="SUPFAM" id="SSF56672">
    <property type="entry name" value="DNA/RNA polymerases"/>
    <property type="match status" value="1"/>
</dbReference>
<protein>
    <recommendedName>
        <fullName evidence="1">RNA-directed DNA polymerase</fullName>
        <ecNumber evidence="1">2.7.7.49</ecNumber>
    </recommendedName>
</protein>
<dbReference type="GO" id="GO:0003964">
    <property type="term" value="F:RNA-directed DNA polymerase activity"/>
    <property type="evidence" value="ECO:0007669"/>
    <property type="project" value="UniProtKB-KW"/>
</dbReference>
<evidence type="ECO:0000256" key="3">
    <source>
        <dbReference type="ARBA" id="ARBA00022695"/>
    </source>
</evidence>
<sequence>MEAVVGDLLGKSDFVYVDDLLIASENMEQHVHHIKEILSRLEKSGMKLRASKCHIAQKEVEYLGHRITPEGVKTEETKVNKMKNFARPENAEQMRSFLGLTSYYRKFMLNYAQVAADLTPLTSVKTAWTWQPEHEKAFQELIRLICTAPVLMQPDIEKAVDGSRPFRIYCDASKKGVGAVLAQEGEDGLQHPIAFASKALSPAEKRYHVTDLEALAMMSALRKFKTITYGTSVIVYTDHKPLISLLKESPLSDRLMRWSIEIMQFNVKIVYIAGKANVVADALSRGGCPSVEAEESETAELTNIIGEIKEKSESKESEGLNMEKWLEMLKGEEGWCDIIQFLESGCMKEKVKIPGLKGEVPVENYALVGNSLRNIEDDEYNRHVVPEKARLALVKEAHSGTVAGHFGTEKIMRQLRKRFYWPKMRVDIEKVVKSCPKCLCVNDHPKLVAPLKPYETSAPLEIVACDLID</sequence>
<dbReference type="InterPro" id="IPR050951">
    <property type="entry name" value="Retrovirus_Pol_polyprotein"/>
</dbReference>
<keyword evidence="6" id="KW-0378">Hydrolase</keyword>
<keyword evidence="3" id="KW-0548">Nucleotidyltransferase</keyword>
<dbReference type="FunFam" id="1.10.340.70:FF:000001">
    <property type="entry name" value="Retrovirus-related Pol polyprotein from transposon gypsy-like Protein"/>
    <property type="match status" value="1"/>
</dbReference>
<evidence type="ECO:0000313" key="9">
    <source>
        <dbReference type="EMBL" id="EFO88402.1"/>
    </source>
</evidence>